<dbReference type="OrthoDB" id="2963859at2"/>
<gene>
    <name evidence="1" type="ORF">BBEV_2951</name>
</gene>
<evidence type="ECO:0000313" key="2">
    <source>
        <dbReference type="Proteomes" id="UP000094463"/>
    </source>
</evidence>
<organism evidence="1 2">
    <name type="scientific">Salisediminibacterium beveridgei</name>
    <dbReference type="NCBI Taxonomy" id="632773"/>
    <lineage>
        <taxon>Bacteria</taxon>
        <taxon>Bacillati</taxon>
        <taxon>Bacillota</taxon>
        <taxon>Bacilli</taxon>
        <taxon>Bacillales</taxon>
        <taxon>Bacillaceae</taxon>
        <taxon>Salisediminibacterium</taxon>
    </lineage>
</organism>
<dbReference type="RefSeq" id="WP_069366170.1">
    <property type="nucleotide sequence ID" value="NZ_CP012502.1"/>
</dbReference>
<dbReference type="AlphaFoldDB" id="A0A1D7QZ31"/>
<name>A0A1D7QZ31_9BACI</name>
<sequence>MHITFDRPLFGTGKTLAIHVNDEKRGSMKRWFRSHKQRASTDLRHDVNIDITAEKNQFSITQVKAALQEASEWAVERNGVQMTKMTSAKGLNAKHRIDANLENQTDVCIEAGLQRKADLYLNGQKIGTTEAKGFLLNSRYVIEVESDIPEEIDPALLAGMTYAFWCSF</sequence>
<dbReference type="KEGG" id="bbev:BBEV_2951"/>
<dbReference type="Proteomes" id="UP000094463">
    <property type="component" value="Chromosome"/>
</dbReference>
<dbReference type="EMBL" id="CP012502">
    <property type="protein sequence ID" value="AOM84276.1"/>
    <property type="molecule type" value="Genomic_DNA"/>
</dbReference>
<proteinExistence type="predicted"/>
<accession>A0A1D7QZ31</accession>
<keyword evidence="2" id="KW-1185">Reference proteome</keyword>
<protein>
    <submittedName>
        <fullName evidence="1">Uncharacterized protein</fullName>
    </submittedName>
</protein>
<dbReference type="STRING" id="632773.BBEV_2951"/>
<evidence type="ECO:0000313" key="1">
    <source>
        <dbReference type="EMBL" id="AOM84276.1"/>
    </source>
</evidence>
<reference evidence="1 2" key="1">
    <citation type="submission" date="2015-08" db="EMBL/GenBank/DDBJ databases">
        <title>The complete genome sequence of Bacillus beveridgei MLTeJB.</title>
        <authorList>
            <person name="Hanson T.E."/>
            <person name="Mesa C."/>
            <person name="Basesman S.M."/>
            <person name="Oremland R.S."/>
        </authorList>
    </citation>
    <scope>NUCLEOTIDE SEQUENCE [LARGE SCALE GENOMIC DNA]</scope>
    <source>
        <strain evidence="1 2">MLTeJB</strain>
    </source>
</reference>